<sequence>MNTPNARPDLNAFELGSLRNQFLIAMPGMSDPAFAHSVTYICEHNADGAMGLVINHPSALTLSDIFQQLSLNEDDPSAQSQVLAGGPVSPERGFILHPNTGKQWQSTLEIGPETCLTASSDILKSLADGEGPEHYLVTLGYAGWDNDQLEQEIADNAWLTVPADPQILFHTPTEQRWAAAARHLGIDLNLISNSVGHA</sequence>
<comment type="caution">
    <text evidence="3">The sequence shown here is derived from an EMBL/GenBank/DDBJ whole genome shotgun (WGS) entry which is preliminary data.</text>
</comment>
<organism evidence="3 4">
    <name type="scientific">Gilvimarinus japonicus</name>
    <dbReference type="NCBI Taxonomy" id="1796469"/>
    <lineage>
        <taxon>Bacteria</taxon>
        <taxon>Pseudomonadati</taxon>
        <taxon>Pseudomonadota</taxon>
        <taxon>Gammaproteobacteria</taxon>
        <taxon>Cellvibrionales</taxon>
        <taxon>Cellvibrionaceae</taxon>
        <taxon>Gilvimarinus</taxon>
    </lineage>
</organism>
<gene>
    <name evidence="3" type="ORF">ACFOEB_11370</name>
</gene>
<dbReference type="PANTHER" id="PTHR30327:SF1">
    <property type="entry name" value="UPF0301 PROTEIN YQGE"/>
    <property type="match status" value="1"/>
</dbReference>
<dbReference type="NCBIfam" id="NF001266">
    <property type="entry name" value="PRK00228.1-1"/>
    <property type="match status" value="1"/>
</dbReference>
<dbReference type="HAMAP" id="MF_00758">
    <property type="entry name" value="UPF0301"/>
    <property type="match status" value="1"/>
</dbReference>
<dbReference type="Proteomes" id="UP001595548">
    <property type="component" value="Unassembled WGS sequence"/>
</dbReference>
<evidence type="ECO:0000256" key="1">
    <source>
        <dbReference type="ARBA" id="ARBA00009600"/>
    </source>
</evidence>
<dbReference type="PANTHER" id="PTHR30327">
    <property type="entry name" value="UNCHARACTERIZED PROTEIN YQGE"/>
    <property type="match status" value="1"/>
</dbReference>
<protein>
    <recommendedName>
        <fullName evidence="2">UPF0301 protein ACFOEB_11370</fullName>
    </recommendedName>
</protein>
<evidence type="ECO:0000256" key="2">
    <source>
        <dbReference type="HAMAP-Rule" id="MF_00758"/>
    </source>
</evidence>
<dbReference type="Gene3D" id="3.40.1740.10">
    <property type="entry name" value="VC0467-like"/>
    <property type="match status" value="1"/>
</dbReference>
<dbReference type="InterPro" id="IPR003774">
    <property type="entry name" value="AlgH-like"/>
</dbReference>
<reference evidence="4" key="1">
    <citation type="journal article" date="2019" name="Int. J. Syst. Evol. Microbiol.">
        <title>The Global Catalogue of Microorganisms (GCM) 10K type strain sequencing project: providing services to taxonomists for standard genome sequencing and annotation.</title>
        <authorList>
            <consortium name="The Broad Institute Genomics Platform"/>
            <consortium name="The Broad Institute Genome Sequencing Center for Infectious Disease"/>
            <person name="Wu L."/>
            <person name="Ma J."/>
        </authorList>
    </citation>
    <scope>NUCLEOTIDE SEQUENCE [LARGE SCALE GENOMIC DNA]</scope>
    <source>
        <strain evidence="4">KCTC 52141</strain>
    </source>
</reference>
<dbReference type="Pfam" id="PF02622">
    <property type="entry name" value="DUF179"/>
    <property type="match status" value="1"/>
</dbReference>
<accession>A0ABV7HWP4</accession>
<dbReference type="EMBL" id="JBHRTL010000007">
    <property type="protein sequence ID" value="MFC3155801.1"/>
    <property type="molecule type" value="Genomic_DNA"/>
</dbReference>
<evidence type="ECO:0000313" key="4">
    <source>
        <dbReference type="Proteomes" id="UP001595548"/>
    </source>
</evidence>
<evidence type="ECO:0000313" key="3">
    <source>
        <dbReference type="EMBL" id="MFC3155801.1"/>
    </source>
</evidence>
<proteinExistence type="inferred from homology"/>
<dbReference type="SUPFAM" id="SSF143456">
    <property type="entry name" value="VC0467-like"/>
    <property type="match status" value="1"/>
</dbReference>
<comment type="similarity">
    <text evidence="1 2">Belongs to the UPF0301 (AlgH) family.</text>
</comment>
<dbReference type="RefSeq" id="WP_382416751.1">
    <property type="nucleotide sequence ID" value="NZ_AP031500.1"/>
</dbReference>
<keyword evidence="4" id="KW-1185">Reference proteome</keyword>
<name>A0ABV7HWP4_9GAMM</name>